<dbReference type="InterPro" id="IPR044730">
    <property type="entry name" value="RNase_H-like_dom_plant"/>
</dbReference>
<dbReference type="Pfam" id="PF13456">
    <property type="entry name" value="RVT_3"/>
    <property type="match status" value="1"/>
</dbReference>
<evidence type="ECO:0000259" key="1">
    <source>
        <dbReference type="Pfam" id="PF13456"/>
    </source>
</evidence>
<organism evidence="2 3">
    <name type="scientific">Stylosanthes scabra</name>
    <dbReference type="NCBI Taxonomy" id="79078"/>
    <lineage>
        <taxon>Eukaryota</taxon>
        <taxon>Viridiplantae</taxon>
        <taxon>Streptophyta</taxon>
        <taxon>Embryophyta</taxon>
        <taxon>Tracheophyta</taxon>
        <taxon>Spermatophyta</taxon>
        <taxon>Magnoliopsida</taxon>
        <taxon>eudicotyledons</taxon>
        <taxon>Gunneridae</taxon>
        <taxon>Pentapetalae</taxon>
        <taxon>rosids</taxon>
        <taxon>fabids</taxon>
        <taxon>Fabales</taxon>
        <taxon>Fabaceae</taxon>
        <taxon>Papilionoideae</taxon>
        <taxon>50 kb inversion clade</taxon>
        <taxon>dalbergioids sensu lato</taxon>
        <taxon>Dalbergieae</taxon>
        <taxon>Pterocarpus clade</taxon>
        <taxon>Stylosanthes</taxon>
    </lineage>
</organism>
<dbReference type="Proteomes" id="UP001341840">
    <property type="component" value="Unassembled WGS sequence"/>
</dbReference>
<sequence>MDLVIENSREVQTAYLAMPLECHSYPLLSSLSQSYYFISCPRCKLENESMLHYLRDCPLAQVIWQRLNLLASLMELIFLTGSSASRINCDASRFTQDDEIGFGYIIRDWNGSWKCGCMGILSPSSVLHGELFAIWRGLLLAWDTGFQEATCVIDCYEAQPWRVEMVLIQRDANAVADAMAKHVILRRV</sequence>
<proteinExistence type="predicted"/>
<evidence type="ECO:0000313" key="2">
    <source>
        <dbReference type="EMBL" id="MED6111660.1"/>
    </source>
</evidence>
<evidence type="ECO:0000313" key="3">
    <source>
        <dbReference type="Proteomes" id="UP001341840"/>
    </source>
</evidence>
<gene>
    <name evidence="2" type="ORF">PIB30_054367</name>
</gene>
<dbReference type="EMBL" id="JASCZI010000414">
    <property type="protein sequence ID" value="MED6111660.1"/>
    <property type="molecule type" value="Genomic_DNA"/>
</dbReference>
<reference evidence="2 3" key="1">
    <citation type="journal article" date="2023" name="Plants (Basel)">
        <title>Bridging the Gap: Combining Genomics and Transcriptomics Approaches to Understand Stylosanthes scabra, an Orphan Legume from the Brazilian Caatinga.</title>
        <authorList>
            <person name="Ferreira-Neto J.R.C."/>
            <person name="da Silva M.D."/>
            <person name="Binneck E."/>
            <person name="de Melo N.F."/>
            <person name="da Silva R.H."/>
            <person name="de Melo A.L.T.M."/>
            <person name="Pandolfi V."/>
            <person name="Bustamante F.O."/>
            <person name="Brasileiro-Vidal A.C."/>
            <person name="Benko-Iseppon A.M."/>
        </authorList>
    </citation>
    <scope>NUCLEOTIDE SEQUENCE [LARGE SCALE GENOMIC DNA]</scope>
    <source>
        <tissue evidence="2">Leaves</tissue>
    </source>
</reference>
<keyword evidence="3" id="KW-1185">Reference proteome</keyword>
<dbReference type="InterPro" id="IPR002156">
    <property type="entry name" value="RNaseH_domain"/>
</dbReference>
<comment type="caution">
    <text evidence="2">The sequence shown here is derived from an EMBL/GenBank/DDBJ whole genome shotgun (WGS) entry which is preliminary data.</text>
</comment>
<dbReference type="InterPro" id="IPR012337">
    <property type="entry name" value="RNaseH-like_sf"/>
</dbReference>
<dbReference type="SUPFAM" id="SSF53098">
    <property type="entry name" value="Ribonuclease H-like"/>
    <property type="match status" value="1"/>
</dbReference>
<name>A0ABU6QJ65_9FABA</name>
<feature type="domain" description="RNase H type-1" evidence="1">
    <location>
        <begin position="88"/>
        <end position="157"/>
    </location>
</feature>
<dbReference type="InterPro" id="IPR036397">
    <property type="entry name" value="RNaseH_sf"/>
</dbReference>
<dbReference type="CDD" id="cd06222">
    <property type="entry name" value="RNase_H_like"/>
    <property type="match status" value="1"/>
</dbReference>
<dbReference type="InterPro" id="IPR052929">
    <property type="entry name" value="RNase_H-like_EbsB-rel"/>
</dbReference>
<accession>A0ABU6QJ65</accession>
<dbReference type="PANTHER" id="PTHR47074">
    <property type="entry name" value="BNAC02G40300D PROTEIN"/>
    <property type="match status" value="1"/>
</dbReference>
<dbReference type="PANTHER" id="PTHR47074:SF11">
    <property type="entry name" value="REVERSE TRANSCRIPTASE-LIKE PROTEIN"/>
    <property type="match status" value="1"/>
</dbReference>
<protein>
    <recommendedName>
        <fullName evidence="1">RNase H type-1 domain-containing protein</fullName>
    </recommendedName>
</protein>
<dbReference type="Gene3D" id="3.30.420.10">
    <property type="entry name" value="Ribonuclease H-like superfamily/Ribonuclease H"/>
    <property type="match status" value="1"/>
</dbReference>